<keyword evidence="6" id="KW-0067">ATP-binding</keyword>
<dbReference type="SUPFAM" id="SSF90123">
    <property type="entry name" value="ABC transporter transmembrane region"/>
    <property type="match status" value="2"/>
</dbReference>
<feature type="transmembrane region" description="Helical" evidence="10">
    <location>
        <begin position="794"/>
        <end position="816"/>
    </location>
</feature>
<dbReference type="GO" id="GO:0016887">
    <property type="term" value="F:ATP hydrolysis activity"/>
    <property type="evidence" value="ECO:0007669"/>
    <property type="project" value="InterPro"/>
</dbReference>
<dbReference type="InterPro" id="IPR027417">
    <property type="entry name" value="P-loop_NTPase"/>
</dbReference>
<dbReference type="EMBL" id="EQ962654">
    <property type="protein sequence ID" value="EED20602.1"/>
    <property type="molecule type" value="Genomic_DNA"/>
</dbReference>
<feature type="domain" description="ABC transporter" evidence="11">
    <location>
        <begin position="379"/>
        <end position="617"/>
    </location>
</feature>
<evidence type="ECO:0000313" key="13">
    <source>
        <dbReference type="EMBL" id="EED20602.1"/>
    </source>
</evidence>
<evidence type="ECO:0000259" key="11">
    <source>
        <dbReference type="PROSITE" id="PS50893"/>
    </source>
</evidence>
<keyword evidence="8 10" id="KW-0472">Membrane</keyword>
<accession>B8M8T9</accession>
<evidence type="ECO:0000256" key="5">
    <source>
        <dbReference type="ARBA" id="ARBA00022741"/>
    </source>
</evidence>
<feature type="transmembrane region" description="Helical" evidence="10">
    <location>
        <begin position="37"/>
        <end position="56"/>
    </location>
</feature>
<dbReference type="InParanoid" id="B8M8T9"/>
<dbReference type="GO" id="GO:0005524">
    <property type="term" value="F:ATP binding"/>
    <property type="evidence" value="ECO:0007669"/>
    <property type="project" value="UniProtKB-KW"/>
</dbReference>
<dbReference type="PROSITE" id="PS50893">
    <property type="entry name" value="ABC_TRANSPORTER_2"/>
    <property type="match status" value="2"/>
</dbReference>
<feature type="transmembrane region" description="Helical" evidence="10">
    <location>
        <begin position="260"/>
        <end position="289"/>
    </location>
</feature>
<dbReference type="SMART" id="SM00382">
    <property type="entry name" value="AAA"/>
    <property type="match status" value="2"/>
</dbReference>
<evidence type="ECO:0000256" key="6">
    <source>
        <dbReference type="ARBA" id="ARBA00022840"/>
    </source>
</evidence>
<dbReference type="FunFam" id="1.20.1560.10:FF:000010">
    <property type="entry name" value="Multidrug resistance-associated ABC transporter"/>
    <property type="match status" value="1"/>
</dbReference>
<keyword evidence="7 10" id="KW-1133">Transmembrane helix</keyword>
<dbReference type="InterPro" id="IPR003439">
    <property type="entry name" value="ABC_transporter-like_ATP-bd"/>
</dbReference>
<dbReference type="Pfam" id="PF00664">
    <property type="entry name" value="ABC_membrane"/>
    <property type="match status" value="2"/>
</dbReference>
<feature type="transmembrane region" description="Helical" evidence="10">
    <location>
        <begin position="68"/>
        <end position="87"/>
    </location>
</feature>
<feature type="transmembrane region" description="Helical" evidence="10">
    <location>
        <begin position="822"/>
        <end position="842"/>
    </location>
</feature>
<dbReference type="InterPro" id="IPR017871">
    <property type="entry name" value="ABC_transporter-like_CS"/>
</dbReference>
<dbReference type="GO" id="GO:0032440">
    <property type="term" value="F:2-alkenal reductase [NAD(P)H] activity"/>
    <property type="evidence" value="ECO:0007669"/>
    <property type="project" value="UniProtKB-EC"/>
</dbReference>
<evidence type="ECO:0000256" key="9">
    <source>
        <dbReference type="SAM" id="MobiDB-lite"/>
    </source>
</evidence>
<protein>
    <submittedName>
        <fullName evidence="13">Multidrug resistance protein, putative</fullName>
        <ecNumber evidence="13">1.3.1.74</ecNumber>
    </submittedName>
</protein>
<dbReference type="HOGENOM" id="CLU_000604_27_6_1"/>
<keyword evidence="2" id="KW-0813">Transport</keyword>
<keyword evidence="13" id="KW-0560">Oxidoreductase</keyword>
<reference evidence="14" key="1">
    <citation type="journal article" date="2015" name="Genome Announc.">
        <title>Genome sequence of the AIDS-associated pathogen Penicillium marneffei (ATCC18224) and its near taxonomic relative Talaromyces stipitatus (ATCC10500).</title>
        <authorList>
            <person name="Nierman W.C."/>
            <person name="Fedorova-Abrams N.D."/>
            <person name="Andrianopoulos A."/>
        </authorList>
    </citation>
    <scope>NUCLEOTIDE SEQUENCE [LARGE SCALE GENOMIC DNA]</scope>
    <source>
        <strain evidence="14">ATCC 10500 / CBS 375.48 / QM 6759 / NRRL 1006</strain>
    </source>
</reference>
<dbReference type="CDD" id="cd03244">
    <property type="entry name" value="ABCC_MRP_domain2"/>
    <property type="match status" value="1"/>
</dbReference>
<dbReference type="PANTHER" id="PTHR24223">
    <property type="entry name" value="ATP-BINDING CASSETTE SUB-FAMILY C"/>
    <property type="match status" value="1"/>
</dbReference>
<evidence type="ECO:0000256" key="7">
    <source>
        <dbReference type="ARBA" id="ARBA00022989"/>
    </source>
</evidence>
<dbReference type="STRING" id="441959.B8M8T9"/>
<dbReference type="GeneID" id="8102188"/>
<dbReference type="PANTHER" id="PTHR24223:SF353">
    <property type="entry name" value="ABC TRANSPORTER ATP-BINDING PROTEIN_PERMEASE VMR1-RELATED"/>
    <property type="match status" value="1"/>
</dbReference>
<feature type="transmembrane region" description="Helical" evidence="10">
    <location>
        <begin position="173"/>
        <end position="200"/>
    </location>
</feature>
<dbReference type="Gene3D" id="3.40.50.300">
    <property type="entry name" value="P-loop containing nucleotide triphosphate hydrolases"/>
    <property type="match status" value="2"/>
</dbReference>
<evidence type="ECO:0000256" key="1">
    <source>
        <dbReference type="ARBA" id="ARBA00004141"/>
    </source>
</evidence>
<feature type="transmembrane region" description="Helical" evidence="10">
    <location>
        <begin position="295"/>
        <end position="312"/>
    </location>
</feature>
<dbReference type="Proteomes" id="UP000001745">
    <property type="component" value="Unassembled WGS sequence"/>
</dbReference>
<dbReference type="InterPro" id="IPR050173">
    <property type="entry name" value="ABC_transporter_C-like"/>
</dbReference>
<evidence type="ECO:0000256" key="8">
    <source>
        <dbReference type="ARBA" id="ARBA00023136"/>
    </source>
</evidence>
<feature type="transmembrane region" description="Helical" evidence="10">
    <location>
        <begin position="907"/>
        <end position="928"/>
    </location>
</feature>
<dbReference type="CDD" id="cd18596">
    <property type="entry name" value="ABC_6TM_VMR1_D1_like"/>
    <property type="match status" value="1"/>
</dbReference>
<feature type="region of interest" description="Disordered" evidence="9">
    <location>
        <begin position="1"/>
        <end position="29"/>
    </location>
</feature>
<evidence type="ECO:0000256" key="3">
    <source>
        <dbReference type="ARBA" id="ARBA00022692"/>
    </source>
</evidence>
<keyword evidence="4" id="KW-0677">Repeat</keyword>
<dbReference type="RefSeq" id="XP_002481036.1">
    <property type="nucleotide sequence ID" value="XM_002480991.1"/>
</dbReference>
<feature type="domain" description="ABC transporter" evidence="11">
    <location>
        <begin position="1003"/>
        <end position="1239"/>
    </location>
</feature>
<organism evidence="13 14">
    <name type="scientific">Talaromyces stipitatus (strain ATCC 10500 / CBS 375.48 / QM 6759 / NRRL 1006)</name>
    <name type="common">Penicillium stipitatum</name>
    <dbReference type="NCBI Taxonomy" id="441959"/>
    <lineage>
        <taxon>Eukaryota</taxon>
        <taxon>Fungi</taxon>
        <taxon>Dikarya</taxon>
        <taxon>Ascomycota</taxon>
        <taxon>Pezizomycotina</taxon>
        <taxon>Eurotiomycetes</taxon>
        <taxon>Eurotiomycetidae</taxon>
        <taxon>Eurotiales</taxon>
        <taxon>Trichocomaceae</taxon>
        <taxon>Talaromyces</taxon>
        <taxon>Talaromyces sect. Talaromyces</taxon>
    </lineage>
</organism>
<feature type="domain" description="ABC transmembrane type-1" evidence="12">
    <location>
        <begin position="684"/>
        <end position="964"/>
    </location>
</feature>
<feature type="transmembrane region" description="Helical" evidence="10">
    <location>
        <begin position="720"/>
        <end position="740"/>
    </location>
</feature>
<keyword evidence="14" id="KW-1185">Reference proteome</keyword>
<evidence type="ECO:0000256" key="2">
    <source>
        <dbReference type="ARBA" id="ARBA00022448"/>
    </source>
</evidence>
<dbReference type="eggNOG" id="KOG0054">
    <property type="taxonomic scope" value="Eukaryota"/>
</dbReference>
<feature type="domain" description="ABC transmembrane type-1" evidence="12">
    <location>
        <begin position="38"/>
        <end position="324"/>
    </location>
</feature>
<dbReference type="PhylomeDB" id="B8M8T9"/>
<evidence type="ECO:0000313" key="14">
    <source>
        <dbReference type="Proteomes" id="UP000001745"/>
    </source>
</evidence>
<evidence type="ECO:0000256" key="10">
    <source>
        <dbReference type="SAM" id="Phobius"/>
    </source>
</evidence>
<dbReference type="CDD" id="cd18604">
    <property type="entry name" value="ABC_6TM_VMR1_D2_like"/>
    <property type="match status" value="1"/>
</dbReference>
<comment type="subcellular location">
    <subcellularLocation>
        <location evidence="1">Membrane</location>
        <topology evidence="1">Multi-pass membrane protein</topology>
    </subcellularLocation>
</comment>
<dbReference type="OrthoDB" id="6500128at2759"/>
<name>B8M8T9_TALSN</name>
<dbReference type="InterPro" id="IPR011527">
    <property type="entry name" value="ABC1_TM_dom"/>
</dbReference>
<dbReference type="PROSITE" id="PS00211">
    <property type="entry name" value="ABC_TRANSPORTER_1"/>
    <property type="match status" value="2"/>
</dbReference>
<feature type="transmembrane region" description="Helical" evidence="10">
    <location>
        <begin position="681"/>
        <end position="700"/>
    </location>
</feature>
<dbReference type="InterPro" id="IPR036640">
    <property type="entry name" value="ABC1_TM_sf"/>
</dbReference>
<dbReference type="Gene3D" id="1.20.1560.10">
    <property type="entry name" value="ABC transporter type 1, transmembrane domain"/>
    <property type="match status" value="2"/>
</dbReference>
<evidence type="ECO:0000259" key="12">
    <source>
        <dbReference type="PROSITE" id="PS50929"/>
    </source>
</evidence>
<dbReference type="VEuPathDB" id="FungiDB:TSTA_038130"/>
<dbReference type="CDD" id="cd03250">
    <property type="entry name" value="ABCC_MRP_domain1"/>
    <property type="match status" value="1"/>
</dbReference>
<dbReference type="GO" id="GO:0000329">
    <property type="term" value="C:fungal-type vacuole membrane"/>
    <property type="evidence" value="ECO:0007669"/>
    <property type="project" value="TreeGrafter"/>
</dbReference>
<dbReference type="SUPFAM" id="SSF52540">
    <property type="entry name" value="P-loop containing nucleoside triphosphate hydrolases"/>
    <property type="match status" value="2"/>
</dbReference>
<dbReference type="Pfam" id="PF00005">
    <property type="entry name" value="ABC_tran"/>
    <property type="match status" value="2"/>
</dbReference>
<dbReference type="FunFam" id="3.40.50.300:FF:000838">
    <property type="entry name" value="ABC multidrug transporter (Eurofung)"/>
    <property type="match status" value="1"/>
</dbReference>
<dbReference type="OMA" id="NPWMING"/>
<dbReference type="AlphaFoldDB" id="B8M8T9"/>
<keyword evidence="5" id="KW-0547">Nucleotide-binding</keyword>
<proteinExistence type="predicted"/>
<dbReference type="GO" id="GO:0140359">
    <property type="term" value="F:ABC-type transporter activity"/>
    <property type="evidence" value="ECO:0007669"/>
    <property type="project" value="InterPro"/>
</dbReference>
<sequence>MEVVLDHTRGHGPVPTAPPPEGSGGHPTNDVLKQGGWAALNSATVFFPPLLIRLILEHFESPDLITRSTAWLCVAGLLTVGMVSGIADCQCTWMGNRMTAKIRTILVNEIYEKVLRKGLATPHLSDQRSPKANATDGNILNLMSVDVEHVSSVSGNLFLLWVTFPIQIGLGTWLLYILLGISGIVGVLCMVLLLPLNFLISQRVMAAQARLLKVSDSRIQAGNELLHNIHTIKYSAWEAQFQNRVMEKRRAEMKELRSRFVWWSVNATTFHSLPLIVTTITCFFFTAIWGNRLKTSIAFPVLAIFSIIRIPLDRLATSITFLLQARVSLARIDNFLQERETDKYKQLSMVTDRSIEEDIGFDHATLSWPLEASTNTQGNKTDDGDGMALEELLSVRPFMLRDLNIRFQIGRLNLVCGPSGSGKSSILLALLCEMDLIEGQVVLPLVWREENSSAQTTAYCPQEPWIMNRSVRENITLNTPFDSLRYESVLHAVALLPDIANLDNGDQTFCGENGSRLSGGQKQRVALARALYSDCKIMLLDDCLNALDPHTAKHVFFHAIKGPLMKDRTCILVTHHTHLIIPHCDYVFLLENGTVQAEGFVDLDMTESDVPSVSELSLTNGKVPDVDESYPGDSANMVPQSEFLQESRDAETQLGHVERKAEGAVPWSIVKRHLSAMGSRWYWVAVLSLFVIQQIASLGTNLWIKNWALQYDNSEAQVNAWYYITIYVALCALYALVTALRDLTTFYGSLKASSTIFARLLNRVVHAKINFFDSVPLGQIINRFSKDMEVVDQLIAGFSTSGLQLLVSIAMVVVFISTVLPAFLIVAFFICVAYYFVMAMYINGARDLKRIEAVERSPLYQQFSETLAGFISIRAYARTSDFISHNLKLVDRLNQPYLLQWASKEWLTFRVNALSSFISFFTGAFVLLNSQWIEFGSAGLVLSYAVTFTENVMWLVQVYAIIQQNLNSVDRIFEYDQIEQEAYTPVRQTVYDMPEDWPSQGDIRLIEYTTRYSYNLKPVLKDISFHIRPGERVAVVGRTGAGKSSLLLALIRVLEADSGRIEIDGIDIAAVSLEQLRRAITIVPQNPKLFDGTLRDNLDPLNRATDEDIISALNMVHLIDNVGISEPVRGMDLLQHPANALSQGQRQLLCIARALLRRSHILILDEASASIDYATDTAIQAGLRASISKETSVLTVAHRLRTIADYDQVIVLDTGRIVEQGSVQALLARQGRSAIFRRMCEESGDLTHIMRVASERDLNIGGAQRVMI</sequence>
<dbReference type="EC" id="1.3.1.74" evidence="13"/>
<dbReference type="PROSITE" id="PS50929">
    <property type="entry name" value="ABC_TM1F"/>
    <property type="match status" value="2"/>
</dbReference>
<keyword evidence="3 10" id="KW-0812">Transmembrane</keyword>
<gene>
    <name evidence="13" type="ORF">TSTA_038130</name>
</gene>
<dbReference type="InterPro" id="IPR003593">
    <property type="entry name" value="AAA+_ATPase"/>
</dbReference>
<evidence type="ECO:0000256" key="4">
    <source>
        <dbReference type="ARBA" id="ARBA00022737"/>
    </source>
</evidence>